<gene>
    <name evidence="2" type="ORF">SSIN_1968</name>
</gene>
<sequence>MKQKVQLEHVSCQNCVKHVTGHFLKIEGVSEVVVDLDSKTAQVTVDQPLSAEDYQAALAKTIYKVLQVENA</sequence>
<organism evidence="2 3">
    <name type="scientific">Streptococcus sinensis</name>
    <dbReference type="NCBI Taxonomy" id="176090"/>
    <lineage>
        <taxon>Bacteria</taxon>
        <taxon>Bacillati</taxon>
        <taxon>Bacillota</taxon>
        <taxon>Bacilli</taxon>
        <taxon>Lactobacillales</taxon>
        <taxon>Streptococcaceae</taxon>
        <taxon>Streptococcus</taxon>
    </lineage>
</organism>
<feature type="domain" description="HMA" evidence="1">
    <location>
        <begin position="1"/>
        <end position="66"/>
    </location>
</feature>
<dbReference type="eggNOG" id="COG2608">
    <property type="taxonomic scope" value="Bacteria"/>
</dbReference>
<dbReference type="Pfam" id="PF00403">
    <property type="entry name" value="HMA"/>
    <property type="match status" value="1"/>
</dbReference>
<evidence type="ECO:0000259" key="1">
    <source>
        <dbReference type="PROSITE" id="PS50846"/>
    </source>
</evidence>
<accession>A0A0A0DC77</accession>
<dbReference type="CDD" id="cd00371">
    <property type="entry name" value="HMA"/>
    <property type="match status" value="1"/>
</dbReference>
<dbReference type="AlphaFoldDB" id="A0A0A0DC77"/>
<dbReference type="RefSeq" id="WP_037618437.1">
    <property type="nucleotide sequence ID" value="NZ_JPEN01000112.1"/>
</dbReference>
<proteinExistence type="predicted"/>
<dbReference type="Gene3D" id="3.30.70.100">
    <property type="match status" value="1"/>
</dbReference>
<protein>
    <submittedName>
        <fullName evidence="2">Copper chaperone</fullName>
    </submittedName>
</protein>
<dbReference type="PROSITE" id="PS50846">
    <property type="entry name" value="HMA_2"/>
    <property type="match status" value="1"/>
</dbReference>
<comment type="caution">
    <text evidence="2">The sequence shown here is derived from an EMBL/GenBank/DDBJ whole genome shotgun (WGS) entry which is preliminary data.</text>
</comment>
<dbReference type="InterPro" id="IPR036163">
    <property type="entry name" value="HMA_dom_sf"/>
</dbReference>
<dbReference type="SUPFAM" id="SSF55008">
    <property type="entry name" value="HMA, heavy metal-associated domain"/>
    <property type="match status" value="1"/>
</dbReference>
<dbReference type="EMBL" id="JPEN01000112">
    <property type="protein sequence ID" value="KGM36281.1"/>
    <property type="molecule type" value="Genomic_DNA"/>
</dbReference>
<reference evidence="2 3" key="1">
    <citation type="submission" date="2014-06" db="EMBL/GenBank/DDBJ databases">
        <authorList>
            <person name="Teng J.L."/>
            <person name="Huang Y."/>
            <person name="Tse H."/>
            <person name="Lau S.K."/>
            <person name="Woo P.C."/>
        </authorList>
    </citation>
    <scope>NUCLEOTIDE SEQUENCE [LARGE SCALE GENOMIC DNA]</scope>
    <source>
        <strain evidence="2 3">HKU4</strain>
    </source>
</reference>
<evidence type="ECO:0000313" key="3">
    <source>
        <dbReference type="Proteomes" id="UP000030019"/>
    </source>
</evidence>
<dbReference type="STRING" id="176090.SSIN_1968"/>
<dbReference type="InterPro" id="IPR006121">
    <property type="entry name" value="HMA_dom"/>
</dbReference>
<dbReference type="Proteomes" id="UP000030019">
    <property type="component" value="Unassembled WGS sequence"/>
</dbReference>
<name>A0A0A0DC77_9STRE</name>
<dbReference type="PATRIC" id="fig|176090.4.peg.1913"/>
<dbReference type="GO" id="GO:0046872">
    <property type="term" value="F:metal ion binding"/>
    <property type="evidence" value="ECO:0007669"/>
    <property type="project" value="InterPro"/>
</dbReference>
<evidence type="ECO:0000313" key="2">
    <source>
        <dbReference type="EMBL" id="KGM36281.1"/>
    </source>
</evidence>
<keyword evidence="3" id="KW-1185">Reference proteome</keyword>